<reference evidence="4" key="1">
    <citation type="submission" date="2020-07" db="EMBL/GenBank/DDBJ databases">
        <title>Complete genome sequencing of Clostridia bacterium strain 12CBH8.</title>
        <authorList>
            <person name="Sakamoto M."/>
            <person name="Murakami T."/>
            <person name="Mori H."/>
        </authorList>
    </citation>
    <scope>NUCLEOTIDE SEQUENCE [LARGE SCALE GENOMIC DNA]</scope>
    <source>
        <strain evidence="4">12CBH8</strain>
    </source>
</reference>
<protein>
    <recommendedName>
        <fullName evidence="5">DUF2185 domain-containing protein</fullName>
    </recommendedName>
</protein>
<dbReference type="PANTHER" id="PTHR38743">
    <property type="entry name" value="SIMILAR TO GLYOXYLASE I FAMILY PROTEIN"/>
    <property type="match status" value="1"/>
</dbReference>
<dbReference type="AlphaFoldDB" id="A0A7I8D642"/>
<dbReference type="KEGG" id="sman:C12CBH8_07730"/>
<dbReference type="SUPFAM" id="SSF103359">
    <property type="entry name" value="Suppressor of Fused, N-terminal domain"/>
    <property type="match status" value="1"/>
</dbReference>
<evidence type="ECO:0000313" key="3">
    <source>
        <dbReference type="EMBL" id="BCI60134.1"/>
    </source>
</evidence>
<evidence type="ECO:0000259" key="1">
    <source>
        <dbReference type="Pfam" id="PF05076"/>
    </source>
</evidence>
<proteinExistence type="predicted"/>
<evidence type="ECO:0008006" key="5">
    <source>
        <dbReference type="Google" id="ProtNLM"/>
    </source>
</evidence>
<dbReference type="Gene3D" id="1.25.40.10">
    <property type="entry name" value="Tetratricopeptide repeat domain"/>
    <property type="match status" value="1"/>
</dbReference>
<dbReference type="Pfam" id="PF05076">
    <property type="entry name" value="SUFU"/>
    <property type="match status" value="1"/>
</dbReference>
<organism evidence="3 4">
    <name type="scientific">Solibaculum mannosilyticum</name>
    <dbReference type="NCBI Taxonomy" id="2780922"/>
    <lineage>
        <taxon>Bacteria</taxon>
        <taxon>Bacillati</taxon>
        <taxon>Bacillota</taxon>
        <taxon>Clostridia</taxon>
        <taxon>Eubacteriales</taxon>
        <taxon>Oscillospiraceae</taxon>
        <taxon>Solibaculum</taxon>
    </lineage>
</organism>
<dbReference type="EMBL" id="AP023321">
    <property type="protein sequence ID" value="BCI60134.1"/>
    <property type="molecule type" value="Genomic_DNA"/>
</dbReference>
<dbReference type="InterPro" id="IPR037181">
    <property type="entry name" value="SUFU_N"/>
</dbReference>
<sequence length="480" mass="55598">MDQTERRAFLDQLETWHQEDEFQKIIDAVEALPKDEQDYSVIGLMARAYENKADYGETEPLEHAIELLQSTAKEGVQDPNWHFRMGYALYYLDREAEAIPYFQTVLNLISDDPDTQEFWSDAREFLEKCVNDAQSKVSPEWYTEEELNAVEAHINKFFGNYDNVFHELYSPDIHVDICVIKPTPERNYYTLVTMGAGAHRMNVPKEIQNEKLDRAEMMICLPPDWKIGDSQEDWYWPLRWLKIMARLPGKEESWLGWGHTVSNPGEVPFADNTQLCGIMLLSPGEFAKGADSCTLPDGDIVRFYQLIPLYREEMDYKLHTSANALLHRFQSSGEGIELTPMRPDRPNACMDNTKEFYLKREDIRPILTNWRGVEGCLATDRILVDGQKVGFCYREKPTPDNINWDSGWRFTAGDEDKDYMDDAKNSGVYHLNTICNYDQDILPLLHAPYGAAFRRDQNGVFHLVPPKRGSKDIHNQPDKQ</sequence>
<accession>A0A7I8D642</accession>
<dbReference type="PANTHER" id="PTHR38743:SF2">
    <property type="entry name" value="DUF2185 DOMAIN-CONTAINING PROTEIN"/>
    <property type="match status" value="1"/>
</dbReference>
<dbReference type="SUPFAM" id="SSF48452">
    <property type="entry name" value="TPR-like"/>
    <property type="match status" value="1"/>
</dbReference>
<gene>
    <name evidence="3" type="ORF">C12CBH8_07730</name>
</gene>
<evidence type="ECO:0000313" key="4">
    <source>
        <dbReference type="Proteomes" id="UP000593890"/>
    </source>
</evidence>
<evidence type="ECO:0000259" key="2">
    <source>
        <dbReference type="Pfam" id="PF09951"/>
    </source>
</evidence>
<dbReference type="InterPro" id="IPR020941">
    <property type="entry name" value="SUFU-like_domain"/>
</dbReference>
<name>A0A7I8D642_9FIRM</name>
<dbReference type="Pfam" id="PF09951">
    <property type="entry name" value="Imm33"/>
    <property type="match status" value="1"/>
</dbReference>
<keyword evidence="4" id="KW-1185">Reference proteome</keyword>
<dbReference type="InterPro" id="IPR018689">
    <property type="entry name" value="Imm33_dom"/>
</dbReference>
<feature type="domain" description="Immunity protein Imm33" evidence="2">
    <location>
        <begin position="376"/>
        <end position="462"/>
    </location>
</feature>
<dbReference type="RefSeq" id="WP_099323413.1">
    <property type="nucleotide sequence ID" value="NZ_AP023321.1"/>
</dbReference>
<feature type="domain" description="Suppressor of fused-like" evidence="1">
    <location>
        <begin position="173"/>
        <end position="335"/>
    </location>
</feature>
<dbReference type="InterPro" id="IPR011990">
    <property type="entry name" value="TPR-like_helical_dom_sf"/>
</dbReference>
<dbReference type="Proteomes" id="UP000593890">
    <property type="component" value="Chromosome"/>
</dbReference>